<organism evidence="4 5">
    <name type="scientific">Serratia fonticola</name>
    <dbReference type="NCBI Taxonomy" id="47917"/>
    <lineage>
        <taxon>Bacteria</taxon>
        <taxon>Pseudomonadati</taxon>
        <taxon>Pseudomonadota</taxon>
        <taxon>Gammaproteobacteria</taxon>
        <taxon>Enterobacterales</taxon>
        <taxon>Yersiniaceae</taxon>
        <taxon>Serratia</taxon>
    </lineage>
</organism>
<reference evidence="4 5" key="1">
    <citation type="submission" date="2018-12" db="EMBL/GenBank/DDBJ databases">
        <authorList>
            <consortium name="Pathogen Informatics"/>
        </authorList>
    </citation>
    <scope>NUCLEOTIDE SEQUENCE [LARGE SCALE GENOMIC DNA]</scope>
    <source>
        <strain evidence="4 5">NCTC13193</strain>
    </source>
</reference>
<dbReference type="InterPro" id="IPR050738">
    <property type="entry name" value="Sulfatase"/>
</dbReference>
<comment type="similarity">
    <text evidence="1">Belongs to the sulfatase family.</text>
</comment>
<dbReference type="InterPro" id="IPR017850">
    <property type="entry name" value="Alkaline_phosphatase_core_sf"/>
</dbReference>
<keyword evidence="2" id="KW-0378">Hydrolase</keyword>
<evidence type="ECO:0000313" key="5">
    <source>
        <dbReference type="Proteomes" id="UP000270487"/>
    </source>
</evidence>
<dbReference type="AlphaFoldDB" id="A0A3S5B0I4"/>
<evidence type="ECO:0000259" key="3">
    <source>
        <dbReference type="Pfam" id="PF00884"/>
    </source>
</evidence>
<evidence type="ECO:0000256" key="2">
    <source>
        <dbReference type="ARBA" id="ARBA00022801"/>
    </source>
</evidence>
<accession>A0A3S5B0I4</accession>
<dbReference type="InterPro" id="IPR000917">
    <property type="entry name" value="Sulfatase_N"/>
</dbReference>
<name>A0A3S5B0I4_SERFO</name>
<evidence type="ECO:0000256" key="1">
    <source>
        <dbReference type="ARBA" id="ARBA00008779"/>
    </source>
</evidence>
<feature type="domain" description="Sulfatase N-terminal" evidence="3">
    <location>
        <begin position="9"/>
        <end position="252"/>
    </location>
</feature>
<dbReference type="NCBIfam" id="NF038075">
    <property type="entry name" value="fam_STM4013"/>
    <property type="match status" value="1"/>
</dbReference>
<dbReference type="Pfam" id="PF00884">
    <property type="entry name" value="Sulfatase"/>
    <property type="match status" value="1"/>
</dbReference>
<dbReference type="EMBL" id="LR134492">
    <property type="protein sequence ID" value="VEI70008.1"/>
    <property type="molecule type" value="Genomic_DNA"/>
</dbReference>
<dbReference type="Gene3D" id="3.40.720.10">
    <property type="entry name" value="Alkaline Phosphatase, subunit A"/>
    <property type="match status" value="1"/>
</dbReference>
<dbReference type="SUPFAM" id="SSF53649">
    <property type="entry name" value="Alkaline phosphatase-like"/>
    <property type="match status" value="1"/>
</dbReference>
<dbReference type="PANTHER" id="PTHR42693">
    <property type="entry name" value="ARYLSULFATASE FAMILY MEMBER"/>
    <property type="match status" value="1"/>
</dbReference>
<dbReference type="Proteomes" id="UP000270487">
    <property type="component" value="Chromosome"/>
</dbReference>
<dbReference type="PANTHER" id="PTHR42693:SF53">
    <property type="entry name" value="ENDO-4-O-SULFATASE"/>
    <property type="match status" value="1"/>
</dbReference>
<evidence type="ECO:0000313" key="4">
    <source>
        <dbReference type="EMBL" id="VEI70008.1"/>
    </source>
</evidence>
<dbReference type="InterPro" id="IPR047838">
    <property type="entry name" value="STM4013-like"/>
</dbReference>
<dbReference type="GO" id="GO:0004065">
    <property type="term" value="F:arylsulfatase activity"/>
    <property type="evidence" value="ECO:0007669"/>
    <property type="project" value="TreeGrafter"/>
</dbReference>
<sequence>MKDLIGTHDVLFITLDSLRFDVAQQAHLAGNTPAISHYLPAEGWQKCHAPGTFTYPSHQAFFAGFLPTPSNSAKHARLFAAQFAGSTTTHESTFTFSEADLPAALSARDYHTVCIGGVGFFNKRPPLGTQFPALFAESYWDPSMGVSSRYSTDRQINKALGVMQKLPSEKPMLLFINVSATHSPTHIFTAAKKDSLETQGAALAYADGQLGRLFAAMALRRPALVILCADHGEAFGEDGFFGHRLAHPTVWEVPYTQFILQGPSCCP</sequence>
<gene>
    <name evidence="4" type="ORF">NCTC13193_02858</name>
</gene>
<protein>
    <submittedName>
        <fullName evidence="4">Arylsulfatase</fullName>
    </submittedName>
</protein>
<proteinExistence type="inferred from homology"/>